<reference evidence="3" key="2">
    <citation type="submission" date="2022-10" db="EMBL/GenBank/DDBJ databases">
        <title>Complete genome sequence of Capnocytophaga ochracea KCOM 2812 isolated from actinomycosis lesion.</title>
        <authorList>
            <person name="Kook J.-K."/>
            <person name="Park S.-N."/>
            <person name="Lim Y.K."/>
        </authorList>
    </citation>
    <scope>NUCLEOTIDE SEQUENCE</scope>
    <source>
        <strain evidence="3">KCOM 28121</strain>
    </source>
</reference>
<accession>A0A2X2SIP5</accession>
<feature type="transmembrane region" description="Helical" evidence="1">
    <location>
        <begin position="21"/>
        <end position="48"/>
    </location>
</feature>
<keyword evidence="1" id="KW-1133">Transmembrane helix</keyword>
<name>A0A2X2SIP5_CAPOC</name>
<evidence type="ECO:0008006" key="5">
    <source>
        <dbReference type="Google" id="ProtNLM"/>
    </source>
</evidence>
<reference evidence="2 4" key="1">
    <citation type="submission" date="2018-06" db="EMBL/GenBank/DDBJ databases">
        <authorList>
            <consortium name="Pathogen Informatics"/>
            <person name="Doyle S."/>
        </authorList>
    </citation>
    <scope>NUCLEOTIDE SEQUENCE [LARGE SCALE GENOMIC DNA]</scope>
    <source>
        <strain evidence="2 4">NCTC11545</strain>
    </source>
</reference>
<organism evidence="2 4">
    <name type="scientific">Capnocytophaga ochracea</name>
    <dbReference type="NCBI Taxonomy" id="1018"/>
    <lineage>
        <taxon>Bacteria</taxon>
        <taxon>Pseudomonadati</taxon>
        <taxon>Bacteroidota</taxon>
        <taxon>Flavobacteriia</taxon>
        <taxon>Flavobacteriales</taxon>
        <taxon>Flavobacteriaceae</taxon>
        <taxon>Capnocytophaga</taxon>
    </lineage>
</organism>
<evidence type="ECO:0000256" key="1">
    <source>
        <dbReference type="SAM" id="Phobius"/>
    </source>
</evidence>
<evidence type="ECO:0000313" key="4">
    <source>
        <dbReference type="Proteomes" id="UP000250169"/>
    </source>
</evidence>
<dbReference type="RefSeq" id="WP_111972057.1">
    <property type="nucleotide sequence ID" value="NZ_CP110230.1"/>
</dbReference>
<keyword evidence="1" id="KW-0812">Transmembrane</keyword>
<proteinExistence type="predicted"/>
<evidence type="ECO:0000313" key="2">
    <source>
        <dbReference type="EMBL" id="SQA93032.1"/>
    </source>
</evidence>
<dbReference type="AlphaFoldDB" id="A0A2X2SIP5"/>
<evidence type="ECO:0000313" key="3">
    <source>
        <dbReference type="EMBL" id="UZD39881.1"/>
    </source>
</evidence>
<protein>
    <recommendedName>
        <fullName evidence="5">Bacteriocin class II with double-glycine leader peptide</fullName>
    </recommendedName>
</protein>
<dbReference type="Proteomes" id="UP000250169">
    <property type="component" value="Unassembled WGS sequence"/>
</dbReference>
<dbReference type="EMBL" id="CP110230">
    <property type="protein sequence ID" value="UZD39881.1"/>
    <property type="molecule type" value="Genomic_DNA"/>
</dbReference>
<dbReference type="EMBL" id="UAVS01000001">
    <property type="protein sequence ID" value="SQA93032.1"/>
    <property type="molecule type" value="Genomic_DNA"/>
</dbReference>
<keyword evidence="1" id="KW-0472">Membrane</keyword>
<dbReference type="Proteomes" id="UP001163262">
    <property type="component" value="Chromosome"/>
</dbReference>
<gene>
    <name evidence="2" type="ORF">NCTC11545_00395</name>
    <name evidence="3" type="ORF">OL231_06720</name>
</gene>
<sequence length="64" mass="6345">MKKLELKQMEEIQGGGGGLECAFASVGLVAAFAGLAVATGGIGLYAAAVGFAVTPASWGYSCFT</sequence>